<dbReference type="InterPro" id="IPR012340">
    <property type="entry name" value="NA-bd_OB-fold"/>
</dbReference>
<evidence type="ECO:0000313" key="2">
    <source>
        <dbReference type="EMBL" id="TXG77611.1"/>
    </source>
</evidence>
<feature type="region of interest" description="Disordered" evidence="1">
    <location>
        <begin position="160"/>
        <end position="190"/>
    </location>
</feature>
<evidence type="ECO:0000313" key="3">
    <source>
        <dbReference type="Proteomes" id="UP000321026"/>
    </source>
</evidence>
<evidence type="ECO:0000256" key="1">
    <source>
        <dbReference type="SAM" id="MobiDB-lite"/>
    </source>
</evidence>
<gene>
    <name evidence="2" type="ORF">E6Q11_02460</name>
</gene>
<dbReference type="AlphaFoldDB" id="A0A5C7J7V7"/>
<dbReference type="EMBL" id="SSDS01000041">
    <property type="protein sequence ID" value="TXG77611.1"/>
    <property type="molecule type" value="Genomic_DNA"/>
</dbReference>
<dbReference type="Gene3D" id="2.40.50.140">
    <property type="entry name" value="Nucleic acid-binding proteins"/>
    <property type="match status" value="1"/>
</dbReference>
<comment type="caution">
    <text evidence="2">The sequence shown here is derived from an EMBL/GenBank/DDBJ whole genome shotgun (WGS) entry which is preliminary data.</text>
</comment>
<dbReference type="Pfam" id="PF10991">
    <property type="entry name" value="Enc34_ssDNA-bd"/>
    <property type="match status" value="1"/>
</dbReference>
<organism evidence="2 3">
    <name type="scientific">Candidatus Dojkabacteria bacterium</name>
    <dbReference type="NCBI Taxonomy" id="2099670"/>
    <lineage>
        <taxon>Bacteria</taxon>
        <taxon>Candidatus Dojkabacteria</taxon>
    </lineage>
</organism>
<sequence>MSVLTPKFRVSYPSVFKPRKNDLNGKEEFTLTCLFKKGEDLSALKNEVQKVIEKKWGADEALWPKGLKLPFRDQGEKAKIDPVTRRKILPMGHEEGAIFINLKSTSRPGIVDQNRNDIIAESDFYAGCFGRASVSCYAYDQKGNRGVAFGLINLQKLAEGEPLSGRPSPQDDFTAVEVEGADKSADGLFN</sequence>
<proteinExistence type="predicted"/>
<reference evidence="2 3" key="1">
    <citation type="submission" date="2018-09" db="EMBL/GenBank/DDBJ databases">
        <title>Metagenome Assembled Genomes from an Advanced Water Purification Facility.</title>
        <authorList>
            <person name="Stamps B.W."/>
            <person name="Spear J.R."/>
        </authorList>
    </citation>
    <scope>NUCLEOTIDE SEQUENCE [LARGE SCALE GENOMIC DNA]</scope>
    <source>
        <strain evidence="2">Bin_63_2</strain>
    </source>
</reference>
<accession>A0A5C7J7V7</accession>
<dbReference type="Proteomes" id="UP000321026">
    <property type="component" value="Unassembled WGS sequence"/>
</dbReference>
<dbReference type="SUPFAM" id="SSF50249">
    <property type="entry name" value="Nucleic acid-binding proteins"/>
    <property type="match status" value="1"/>
</dbReference>
<dbReference type="InterPro" id="IPR022595">
    <property type="entry name" value="Enc34_ssDNA-bd"/>
</dbReference>
<feature type="compositionally biased region" description="Basic and acidic residues" evidence="1">
    <location>
        <begin position="180"/>
        <end position="190"/>
    </location>
</feature>
<protein>
    <submittedName>
        <fullName evidence="2">DUF2815 family protein</fullName>
    </submittedName>
</protein>
<name>A0A5C7J7V7_9BACT</name>